<accession>A0ABR2U2M0</accession>
<reference evidence="1 2" key="1">
    <citation type="journal article" date="2024" name="G3 (Bethesda)">
        <title>Genome assembly of Hibiscus sabdariffa L. provides insights into metabolisms of medicinal natural products.</title>
        <authorList>
            <person name="Kim T."/>
        </authorList>
    </citation>
    <scope>NUCLEOTIDE SEQUENCE [LARGE SCALE GENOMIC DNA]</scope>
    <source>
        <strain evidence="1">TK-2024</strain>
        <tissue evidence="1">Old leaves</tissue>
    </source>
</reference>
<proteinExistence type="predicted"/>
<dbReference type="Proteomes" id="UP001396334">
    <property type="component" value="Unassembled WGS sequence"/>
</dbReference>
<dbReference type="EMBL" id="JBBPBN010000003">
    <property type="protein sequence ID" value="KAK9043945.1"/>
    <property type="molecule type" value="Genomic_DNA"/>
</dbReference>
<comment type="caution">
    <text evidence="1">The sequence shown here is derived from an EMBL/GenBank/DDBJ whole genome shotgun (WGS) entry which is preliminary data.</text>
</comment>
<organism evidence="1 2">
    <name type="scientific">Hibiscus sabdariffa</name>
    <name type="common">roselle</name>
    <dbReference type="NCBI Taxonomy" id="183260"/>
    <lineage>
        <taxon>Eukaryota</taxon>
        <taxon>Viridiplantae</taxon>
        <taxon>Streptophyta</taxon>
        <taxon>Embryophyta</taxon>
        <taxon>Tracheophyta</taxon>
        <taxon>Spermatophyta</taxon>
        <taxon>Magnoliopsida</taxon>
        <taxon>eudicotyledons</taxon>
        <taxon>Gunneridae</taxon>
        <taxon>Pentapetalae</taxon>
        <taxon>rosids</taxon>
        <taxon>malvids</taxon>
        <taxon>Malvales</taxon>
        <taxon>Malvaceae</taxon>
        <taxon>Malvoideae</taxon>
        <taxon>Hibiscus</taxon>
    </lineage>
</organism>
<keyword evidence="2" id="KW-1185">Reference proteome</keyword>
<sequence length="173" mass="18871">MKDESMNVICVGKVQNEACLQARKVVGRALGELKLSGSGFNATPIIIVDPSDNYEVVYGERNIVLNKNENQPTGTVVKESVANWVDVVSSYPKGEVEPVHELNNVFSNNHGNQDFVVPVNQKEIGFSAVEEKVAVSRGILSEEEGDNAFFPELAPVHDRFGYMKMQSGGICNG</sequence>
<evidence type="ECO:0000313" key="2">
    <source>
        <dbReference type="Proteomes" id="UP001396334"/>
    </source>
</evidence>
<gene>
    <name evidence="1" type="ORF">V6N11_072268</name>
</gene>
<protein>
    <submittedName>
        <fullName evidence="1">Uncharacterized protein</fullName>
    </submittedName>
</protein>
<name>A0ABR2U2M0_9ROSI</name>
<evidence type="ECO:0000313" key="1">
    <source>
        <dbReference type="EMBL" id="KAK9043945.1"/>
    </source>
</evidence>